<reference evidence="1" key="1">
    <citation type="submission" date="2022-10" db="EMBL/GenBank/DDBJ databases">
        <title>Roseovarius pelagicus sp. nov., isolated from Arctic seawater.</title>
        <authorList>
            <person name="Hong Y.W."/>
            <person name="Hwang C.Y."/>
        </authorList>
    </citation>
    <scope>NUCLEOTIDE SEQUENCE</scope>
    <source>
        <strain evidence="1">HL-MP18</strain>
    </source>
</reference>
<evidence type="ECO:0008006" key="3">
    <source>
        <dbReference type="Google" id="ProtNLM"/>
    </source>
</evidence>
<dbReference type="Proteomes" id="UP001064087">
    <property type="component" value="Chromosome"/>
</dbReference>
<gene>
    <name evidence="1" type="ORF">N7U68_08300</name>
</gene>
<sequence>MKIHISLIFIPLLVLGACVEVDSSVSKEPVVKLPDSIVEMAAPNQDLASVRVREDGCLWYRYAGPVETTMLPLRTKDGRPICTKVAS</sequence>
<protein>
    <recommendedName>
        <fullName evidence="3">Lipoprotein</fullName>
    </recommendedName>
</protein>
<organism evidence="1 2">
    <name type="scientific">Roseovarius pelagicus</name>
    <dbReference type="NCBI Taxonomy" id="2980108"/>
    <lineage>
        <taxon>Bacteria</taxon>
        <taxon>Pseudomonadati</taxon>
        <taxon>Pseudomonadota</taxon>
        <taxon>Alphaproteobacteria</taxon>
        <taxon>Rhodobacterales</taxon>
        <taxon>Roseobacteraceae</taxon>
        <taxon>Roseovarius</taxon>
    </lineage>
</organism>
<dbReference type="RefSeq" id="WP_165196514.1">
    <property type="nucleotide sequence ID" value="NZ_CP106738.1"/>
</dbReference>
<accession>A0ABY6DER6</accession>
<dbReference type="EMBL" id="CP106738">
    <property type="protein sequence ID" value="UXX84623.1"/>
    <property type="molecule type" value="Genomic_DNA"/>
</dbReference>
<evidence type="ECO:0000313" key="2">
    <source>
        <dbReference type="Proteomes" id="UP001064087"/>
    </source>
</evidence>
<dbReference type="PROSITE" id="PS51257">
    <property type="entry name" value="PROKAR_LIPOPROTEIN"/>
    <property type="match status" value="1"/>
</dbReference>
<keyword evidence="2" id="KW-1185">Reference proteome</keyword>
<proteinExistence type="predicted"/>
<evidence type="ECO:0000313" key="1">
    <source>
        <dbReference type="EMBL" id="UXX84623.1"/>
    </source>
</evidence>
<name>A0ABY6DER6_9RHOB</name>